<dbReference type="AlphaFoldDB" id="B0PGW0"/>
<dbReference type="STRING" id="169435.ERS852551_00802"/>
<proteinExistence type="predicted"/>
<dbReference type="Gene3D" id="2.30.40.10">
    <property type="entry name" value="Urease, subunit C, domain 1"/>
    <property type="match status" value="1"/>
</dbReference>
<dbReference type="HOGENOM" id="CLU_016107_2_1_9"/>
<protein>
    <submittedName>
        <fullName evidence="2">Amidohydrolase family protein</fullName>
    </submittedName>
</protein>
<dbReference type="GO" id="GO:0016811">
    <property type="term" value="F:hydrolase activity, acting on carbon-nitrogen (but not peptide) bonds, in linear amides"/>
    <property type="evidence" value="ECO:0007669"/>
    <property type="project" value="InterPro"/>
</dbReference>
<dbReference type="eggNOG" id="COG3653">
    <property type="taxonomic scope" value="Bacteria"/>
</dbReference>
<name>B0PGW0_9FIRM</name>
<sequence>MGREGGKRNVYDLLIRGGTVVDGSGDSAVPADVAILDGKIAAVAPRIESGAARVIDAAGRLVTPGFIDIHRHADVRLFSPDFGEAELHQGLTTVVNGNCGLSAVPCPAARRDEIHAFLQPVIGDVNAPAPFETFAEYLALVRQTPLPLNVGMLVGNGTVRAAVRGYAPGVLTPGELAAARGLLEDALANGALGVSMGIVYAPEYCYDADGFAQVLAPVRGAGVPLVTHVRGEGDTFHQSLDEVIDVARRLGAPLHVSHFKCIGRRNWGHGMTRALEILDEARESGLRVDCDVYPYTAGSTQLLQILPPWFLDGGAPAITRRLRDPAKVDELRGIFAEPSGRFENLVNLIGWENIRCTTFTRPENQAYTGMSVAEIAAARGEDPCACACRLLAEEECRISMVDFITSEEDIRAVLRYPYSNVISDAVYPSGGTPHPRLYAAFPKVLIDYVRREPVLTLEQAVHKMTARPASVLGLRGKGLLRKGYDADINVFELGRLAADASYENPSVFASGFDYVFVGGAAAVEHDRITGVRAGRVVTR</sequence>
<feature type="domain" description="Amidohydrolase 3" evidence="1">
    <location>
        <begin position="432"/>
        <end position="501"/>
    </location>
</feature>
<dbReference type="InterPro" id="IPR032466">
    <property type="entry name" value="Metal_Hydrolase"/>
</dbReference>
<dbReference type="Gene3D" id="3.20.20.140">
    <property type="entry name" value="Metal-dependent hydrolases"/>
    <property type="match status" value="1"/>
</dbReference>
<evidence type="ECO:0000313" key="3">
    <source>
        <dbReference type="Proteomes" id="UP000003803"/>
    </source>
</evidence>
<feature type="domain" description="Amidohydrolase 3" evidence="1">
    <location>
        <begin position="53"/>
        <end position="283"/>
    </location>
</feature>
<comment type="caution">
    <text evidence="2">The sequence shown here is derived from an EMBL/GenBank/DDBJ whole genome shotgun (WGS) entry which is preliminary data.</text>
</comment>
<dbReference type="CDD" id="cd01297">
    <property type="entry name" value="D-aminoacylase"/>
    <property type="match status" value="1"/>
</dbReference>
<dbReference type="SUPFAM" id="SSF51338">
    <property type="entry name" value="Composite domain of metallo-dependent hydrolases"/>
    <property type="match status" value="2"/>
</dbReference>
<evidence type="ECO:0000259" key="1">
    <source>
        <dbReference type="Pfam" id="PF07969"/>
    </source>
</evidence>
<dbReference type="Gene3D" id="3.30.1490.130">
    <property type="entry name" value="D-aminoacylase. Domain 3"/>
    <property type="match status" value="1"/>
</dbReference>
<reference evidence="2" key="1">
    <citation type="submission" date="2007-11" db="EMBL/GenBank/DDBJ databases">
        <authorList>
            <person name="Fulton L."/>
            <person name="Clifton S."/>
            <person name="Fulton B."/>
            <person name="Xu J."/>
            <person name="Minx P."/>
            <person name="Pepin K.H."/>
            <person name="Johnson M."/>
            <person name="Thiruvilangam P."/>
            <person name="Bhonagiri V."/>
            <person name="Nash W.E."/>
            <person name="Mardis E.R."/>
            <person name="Wilson R.K."/>
        </authorList>
    </citation>
    <scope>NUCLEOTIDE SEQUENCE [LARGE SCALE GENOMIC DNA]</scope>
    <source>
        <strain evidence="2">DSM 17241</strain>
    </source>
</reference>
<dbReference type="InterPro" id="IPR011059">
    <property type="entry name" value="Metal-dep_hydrolase_composite"/>
</dbReference>
<dbReference type="Proteomes" id="UP000003803">
    <property type="component" value="Unassembled WGS sequence"/>
</dbReference>
<dbReference type="InterPro" id="IPR013108">
    <property type="entry name" value="Amidohydro_3"/>
</dbReference>
<keyword evidence="3" id="KW-1185">Reference proteome</keyword>
<dbReference type="Pfam" id="PF07969">
    <property type="entry name" value="Amidohydro_3"/>
    <property type="match status" value="2"/>
</dbReference>
<dbReference type="GO" id="GO:0016812">
    <property type="term" value="F:hydrolase activity, acting on carbon-nitrogen (but not peptide) bonds, in cyclic amides"/>
    <property type="evidence" value="ECO:0007669"/>
    <property type="project" value="TreeGrafter"/>
</dbReference>
<dbReference type="EMBL" id="ABGD02000030">
    <property type="protein sequence ID" value="EDS09208.1"/>
    <property type="molecule type" value="Genomic_DNA"/>
</dbReference>
<gene>
    <name evidence="2" type="ORF">ANACOL_03979</name>
</gene>
<evidence type="ECO:0000313" key="2">
    <source>
        <dbReference type="EMBL" id="EDS09208.1"/>
    </source>
</evidence>
<dbReference type="PANTHER" id="PTHR11647">
    <property type="entry name" value="HYDRANTOINASE/DIHYDROPYRIMIDINASE FAMILY MEMBER"/>
    <property type="match status" value="1"/>
</dbReference>
<reference evidence="2" key="2">
    <citation type="submission" date="2013-09" db="EMBL/GenBank/DDBJ databases">
        <title>Draft genome sequence of Anaerotruncus colihominis(DSM 17241).</title>
        <authorList>
            <person name="Sudarsanam P."/>
            <person name="Ley R."/>
            <person name="Guruge J."/>
            <person name="Turnbaugh P.J."/>
            <person name="Mahowald M."/>
            <person name="Liep D."/>
            <person name="Gordon J."/>
        </authorList>
    </citation>
    <scope>NUCLEOTIDE SEQUENCE</scope>
    <source>
        <strain evidence="2">DSM 17241</strain>
    </source>
</reference>
<dbReference type="SUPFAM" id="SSF51556">
    <property type="entry name" value="Metallo-dependent hydrolases"/>
    <property type="match status" value="1"/>
</dbReference>
<dbReference type="InterPro" id="IPR023100">
    <property type="entry name" value="D-aminoacylase_insert_dom_sf"/>
</dbReference>
<dbReference type="InterPro" id="IPR050378">
    <property type="entry name" value="Metallo-dep_Hydrolases_sf"/>
</dbReference>
<dbReference type="GO" id="GO:0005829">
    <property type="term" value="C:cytosol"/>
    <property type="evidence" value="ECO:0007669"/>
    <property type="project" value="TreeGrafter"/>
</dbReference>
<dbReference type="PANTHER" id="PTHR11647:SF1">
    <property type="entry name" value="COLLAPSIN RESPONSE MEDIATOR PROTEIN"/>
    <property type="match status" value="1"/>
</dbReference>
<organism evidence="2 3">
    <name type="scientific">Anaerotruncus colihominis DSM 17241</name>
    <dbReference type="NCBI Taxonomy" id="445972"/>
    <lineage>
        <taxon>Bacteria</taxon>
        <taxon>Bacillati</taxon>
        <taxon>Bacillota</taxon>
        <taxon>Clostridia</taxon>
        <taxon>Eubacteriales</taxon>
        <taxon>Oscillospiraceae</taxon>
        <taxon>Anaerotruncus</taxon>
    </lineage>
</organism>
<accession>B0PGW0</accession>